<accession>A0AAD4WJY0</accession>
<organism evidence="1 2">
    <name type="scientific">Prunus dulcis</name>
    <name type="common">Almond</name>
    <name type="synonym">Amygdalus dulcis</name>
    <dbReference type="NCBI Taxonomy" id="3755"/>
    <lineage>
        <taxon>Eukaryota</taxon>
        <taxon>Viridiplantae</taxon>
        <taxon>Streptophyta</taxon>
        <taxon>Embryophyta</taxon>
        <taxon>Tracheophyta</taxon>
        <taxon>Spermatophyta</taxon>
        <taxon>Magnoliopsida</taxon>
        <taxon>eudicotyledons</taxon>
        <taxon>Gunneridae</taxon>
        <taxon>Pentapetalae</taxon>
        <taxon>rosids</taxon>
        <taxon>fabids</taxon>
        <taxon>Rosales</taxon>
        <taxon>Rosaceae</taxon>
        <taxon>Amygdaloideae</taxon>
        <taxon>Amygdaleae</taxon>
        <taxon>Prunus</taxon>
    </lineage>
</organism>
<dbReference type="EMBL" id="JAJFAZ020000002">
    <property type="protein sequence ID" value="KAI5343427.1"/>
    <property type="molecule type" value="Genomic_DNA"/>
</dbReference>
<gene>
    <name evidence="1" type="ORF">L3X38_011303</name>
</gene>
<keyword evidence="2" id="KW-1185">Reference proteome</keyword>
<proteinExistence type="predicted"/>
<sequence length="119" mass="13725">MSDRFFPGPIPARRSRRYPFYPSRNPRSQVLEIPLLSEPQSSLTGLAFSEYLGLRFTIHRILHGPGIIEIGIYENIYDPTVQVYRTRKSHNMRDPIGAQTLSELRSVNSYTLVRTKGLF</sequence>
<evidence type="ECO:0000313" key="1">
    <source>
        <dbReference type="EMBL" id="KAI5343427.1"/>
    </source>
</evidence>
<evidence type="ECO:0000313" key="2">
    <source>
        <dbReference type="Proteomes" id="UP001054821"/>
    </source>
</evidence>
<name>A0AAD4WJY0_PRUDU</name>
<dbReference type="Proteomes" id="UP001054821">
    <property type="component" value="Chromosome 2"/>
</dbReference>
<reference evidence="1 2" key="1">
    <citation type="journal article" date="2022" name="G3 (Bethesda)">
        <title>Whole-genome sequence and methylome profiling of the almond [Prunus dulcis (Mill.) D.A. Webb] cultivar 'Nonpareil'.</title>
        <authorList>
            <person name="D'Amico-Willman K.M."/>
            <person name="Ouma W.Z."/>
            <person name="Meulia T."/>
            <person name="Sideli G.M."/>
            <person name="Gradziel T.M."/>
            <person name="Fresnedo-Ramirez J."/>
        </authorList>
    </citation>
    <scope>NUCLEOTIDE SEQUENCE [LARGE SCALE GENOMIC DNA]</scope>
    <source>
        <strain evidence="1">Clone GOH B32 T37-40</strain>
    </source>
</reference>
<protein>
    <submittedName>
        <fullName evidence="1">Uncharacterized protein</fullName>
    </submittedName>
</protein>
<comment type="caution">
    <text evidence="1">The sequence shown here is derived from an EMBL/GenBank/DDBJ whole genome shotgun (WGS) entry which is preliminary data.</text>
</comment>
<dbReference type="AlphaFoldDB" id="A0AAD4WJY0"/>